<accession>A0A8S5QB47</accession>
<proteinExistence type="predicted"/>
<sequence length="60" mass="7241">MAVSKAQKKATAAYIKRSVKIKQLRFYPGEYELYEWVNKQEKQNAYIKELIRKDMENSRK</sequence>
<evidence type="ECO:0000313" key="1">
    <source>
        <dbReference type="EMBL" id="DAE16264.1"/>
    </source>
</evidence>
<protein>
    <submittedName>
        <fullName evidence="1">Uncharacterized protein</fullName>
    </submittedName>
</protein>
<dbReference type="EMBL" id="BK015619">
    <property type="protein sequence ID" value="DAE16264.1"/>
    <property type="molecule type" value="Genomic_DNA"/>
</dbReference>
<organism evidence="1">
    <name type="scientific">Siphoviridae sp. ctlQ13</name>
    <dbReference type="NCBI Taxonomy" id="2825648"/>
    <lineage>
        <taxon>Viruses</taxon>
        <taxon>Duplodnaviria</taxon>
        <taxon>Heunggongvirae</taxon>
        <taxon>Uroviricota</taxon>
        <taxon>Caudoviricetes</taxon>
    </lineage>
</organism>
<name>A0A8S5QB47_9CAUD</name>
<reference evidence="1" key="1">
    <citation type="journal article" date="2021" name="Proc. Natl. Acad. Sci. U.S.A.">
        <title>A Catalog of Tens of Thousands of Viruses from Human Metagenomes Reveals Hidden Associations with Chronic Diseases.</title>
        <authorList>
            <person name="Tisza M.J."/>
            <person name="Buck C.B."/>
        </authorList>
    </citation>
    <scope>NUCLEOTIDE SEQUENCE</scope>
    <source>
        <strain evidence="1">CtlQ13</strain>
    </source>
</reference>